<dbReference type="NCBIfam" id="TIGR02937">
    <property type="entry name" value="sigma70-ECF"/>
    <property type="match status" value="1"/>
</dbReference>
<reference evidence="3 4" key="1">
    <citation type="submission" date="2016-10" db="EMBL/GenBank/DDBJ databases">
        <authorList>
            <person name="de Groot N.N."/>
        </authorList>
    </citation>
    <scope>NUCLEOTIDE SEQUENCE [LARGE SCALE GENOMIC DNA]</scope>
    <source>
        <strain evidence="3 4">DSM 28286</strain>
    </source>
</reference>
<dbReference type="InterPro" id="IPR007627">
    <property type="entry name" value="RNA_pol_sigma70_r2"/>
</dbReference>
<protein>
    <submittedName>
        <fullName evidence="3">RNA polymerase, sigma subunit, ECF family</fullName>
    </submittedName>
</protein>
<evidence type="ECO:0000259" key="2">
    <source>
        <dbReference type="Pfam" id="PF20239"/>
    </source>
</evidence>
<evidence type="ECO:0000313" key="3">
    <source>
        <dbReference type="EMBL" id="SFQ52437.1"/>
    </source>
</evidence>
<dbReference type="PANTHER" id="PTHR47756">
    <property type="entry name" value="BLL6612 PROTEIN-RELATED"/>
    <property type="match status" value="1"/>
</dbReference>
<organism evidence="3 4">
    <name type="scientific">Parafilimonas terrae</name>
    <dbReference type="NCBI Taxonomy" id="1465490"/>
    <lineage>
        <taxon>Bacteria</taxon>
        <taxon>Pseudomonadati</taxon>
        <taxon>Bacteroidota</taxon>
        <taxon>Chitinophagia</taxon>
        <taxon>Chitinophagales</taxon>
        <taxon>Chitinophagaceae</taxon>
        <taxon>Parafilimonas</taxon>
    </lineage>
</organism>
<sequence>MYNLQQQVDQLYKKQYGKMIAMLLYCFRDMHMETAEDVVQDTFSSALTSWSHGNMPENMEGWLFKVCRNKAINKLKEKKHLPGDAMNSLSIHETIFPESLIKDQGLKLLFACAHPELSPKAQVVITLKYVINLKVEPIAKILAMSIDGIDKLLVRSRQKIKDEKILFKELTAEALEQRLPIVHKILYLVFNEGYKSSWGKQLIREELCEDALIMTKILLESSFANKETQALFALMLFNAARLKSRFSADGVLLDLEEQDRRLWNEDLIMLGWKHLHDSKDNVVSPYHYEASIAYLHCNAAGFKSTDWNTIKGLYLKLLQLNSNPFIELNYAIALYYAGKKEDAFSILKKLEQNAFMHQYHLLNTALGKLYLLEGDKLNAKKYLALAATQTNMLAEKIFIERLMRRIDED</sequence>
<dbReference type="PANTHER" id="PTHR47756:SF2">
    <property type="entry name" value="BLL6612 PROTEIN"/>
    <property type="match status" value="1"/>
</dbReference>
<feature type="domain" description="RNA polymerase sigma-70 region 2" evidence="1">
    <location>
        <begin position="33"/>
        <end position="79"/>
    </location>
</feature>
<dbReference type="STRING" id="1465490.SAMN05444277_11754"/>
<dbReference type="EMBL" id="FOXQ01000017">
    <property type="protein sequence ID" value="SFQ52437.1"/>
    <property type="molecule type" value="Genomic_DNA"/>
</dbReference>
<dbReference type="GO" id="GO:0006352">
    <property type="term" value="P:DNA-templated transcription initiation"/>
    <property type="evidence" value="ECO:0007669"/>
    <property type="project" value="InterPro"/>
</dbReference>
<name>A0A1I5Z8L2_9BACT</name>
<dbReference type="Gene3D" id="1.10.1740.10">
    <property type="match status" value="1"/>
</dbReference>
<dbReference type="Pfam" id="PF04542">
    <property type="entry name" value="Sigma70_r2"/>
    <property type="match status" value="1"/>
</dbReference>
<evidence type="ECO:0000259" key="1">
    <source>
        <dbReference type="Pfam" id="PF04542"/>
    </source>
</evidence>
<dbReference type="Proteomes" id="UP000199031">
    <property type="component" value="Unassembled WGS sequence"/>
</dbReference>
<dbReference type="Pfam" id="PF20239">
    <property type="entry name" value="DUF6596"/>
    <property type="match status" value="1"/>
</dbReference>
<dbReference type="InterPro" id="IPR014284">
    <property type="entry name" value="RNA_pol_sigma-70_dom"/>
</dbReference>
<dbReference type="RefSeq" id="WP_090662807.1">
    <property type="nucleotide sequence ID" value="NZ_FOXQ01000017.1"/>
</dbReference>
<dbReference type="OrthoDB" id="9780299at2"/>
<dbReference type="SUPFAM" id="SSF88946">
    <property type="entry name" value="Sigma2 domain of RNA polymerase sigma factors"/>
    <property type="match status" value="1"/>
</dbReference>
<keyword evidence="4" id="KW-1185">Reference proteome</keyword>
<feature type="domain" description="DUF6596" evidence="2">
    <location>
        <begin position="178"/>
        <end position="278"/>
    </location>
</feature>
<gene>
    <name evidence="3" type="ORF">SAMN05444277_11754</name>
</gene>
<dbReference type="SUPFAM" id="SSF88659">
    <property type="entry name" value="Sigma3 and sigma4 domains of RNA polymerase sigma factors"/>
    <property type="match status" value="1"/>
</dbReference>
<dbReference type="AlphaFoldDB" id="A0A1I5Z8L2"/>
<dbReference type="GO" id="GO:0003700">
    <property type="term" value="F:DNA-binding transcription factor activity"/>
    <property type="evidence" value="ECO:0007669"/>
    <property type="project" value="InterPro"/>
</dbReference>
<dbReference type="InterPro" id="IPR046531">
    <property type="entry name" value="DUF6596"/>
</dbReference>
<accession>A0A1I5Z8L2</accession>
<dbReference type="InterPro" id="IPR013324">
    <property type="entry name" value="RNA_pol_sigma_r3/r4-like"/>
</dbReference>
<evidence type="ECO:0000313" key="4">
    <source>
        <dbReference type="Proteomes" id="UP000199031"/>
    </source>
</evidence>
<dbReference type="InterPro" id="IPR013325">
    <property type="entry name" value="RNA_pol_sigma_r2"/>
</dbReference>
<proteinExistence type="predicted"/>